<evidence type="ECO:0000313" key="5">
    <source>
        <dbReference type="EMBL" id="KMO77072.1"/>
    </source>
</evidence>
<evidence type="ECO:0000313" key="8">
    <source>
        <dbReference type="Proteomes" id="UP000036313"/>
    </source>
</evidence>
<evidence type="ECO:0000256" key="1">
    <source>
        <dbReference type="ARBA" id="ARBA00022729"/>
    </source>
</evidence>
<dbReference type="EMBL" id="SDLP01000001">
    <property type="protein sequence ID" value="TDL11531.1"/>
    <property type="molecule type" value="Genomic_DNA"/>
</dbReference>
<feature type="signal peptide" evidence="3">
    <location>
        <begin position="1"/>
        <end position="19"/>
    </location>
</feature>
<organism evidence="5 8">
    <name type="scientific">Mycolicibacterium obuense</name>
    <dbReference type="NCBI Taxonomy" id="1807"/>
    <lineage>
        <taxon>Bacteria</taxon>
        <taxon>Bacillati</taxon>
        <taxon>Actinomycetota</taxon>
        <taxon>Actinomycetes</taxon>
        <taxon>Mycobacteriales</taxon>
        <taxon>Mycobacteriaceae</taxon>
        <taxon>Mycolicibacterium</taxon>
    </lineage>
</organism>
<dbReference type="OrthoDB" id="4748350at2"/>
<name>A0A0J6W644_9MYCO</name>
<accession>A0A0J6W644</accession>
<comment type="caution">
    <text evidence="5">The sequence shown here is derived from an EMBL/GenBank/DDBJ whole genome shotgun (WGS) entry which is preliminary data.</text>
</comment>
<gene>
    <name evidence="6" type="ORF">EUA04_00465</name>
    <name evidence="5" type="ORF">MOBUDSM44075_02112</name>
    <name evidence="4" type="ORF">WN67_23415</name>
</gene>
<dbReference type="Pfam" id="PF09203">
    <property type="entry name" value="MspA"/>
    <property type="match status" value="1"/>
</dbReference>
<sequence precursor="true">MKKKLLALAVAGLALPAFAVPTALAQPAPPAPLPPPIDGAPPPDAGPPPDNGVVASAPPGVVMSPDGWQLSVAATGETQLPIAPLTTAVSSREYLVGGTFVGTVTGNGKTKLNGGVLEAGYQIGCGIELGQVRLIGSVGIGTSGSTLTGGLVPTGVNFPISGTLEIHLKPGTVNQVSVDKKSFKAAPARVTLKDVHIKVDGCAGQSFLRSYATLTSSTTDTDDIVAYYGVTKSV</sequence>
<dbReference type="RefSeq" id="WP_046365460.1">
    <property type="nucleotide sequence ID" value="NZ_CALTXN010000012.1"/>
</dbReference>
<dbReference type="STRING" id="1807.MOBUDSM44075_02112"/>
<evidence type="ECO:0000256" key="2">
    <source>
        <dbReference type="SAM" id="MobiDB-lite"/>
    </source>
</evidence>
<evidence type="ECO:0000313" key="9">
    <source>
        <dbReference type="Proteomes" id="UP000294952"/>
    </source>
</evidence>
<feature type="region of interest" description="Disordered" evidence="2">
    <location>
        <begin position="29"/>
        <end position="55"/>
    </location>
</feature>
<reference evidence="5 8" key="1">
    <citation type="journal article" date="2015" name="Genome Biol. Evol.">
        <title>Characterization of Three Mycobacterium spp. with Potential Use in Bioremediation by Genome Sequencing and Comparative Genomics.</title>
        <authorList>
            <person name="Das S."/>
            <person name="Pettersson B.M."/>
            <person name="Behra P.R."/>
            <person name="Ramesh M."/>
            <person name="Dasgupta S."/>
            <person name="Bhattacharya A."/>
            <person name="Kirsebom L.A."/>
        </authorList>
    </citation>
    <scope>NUCLEOTIDE SEQUENCE [LARGE SCALE GENOMIC DNA]</scope>
    <source>
        <strain evidence="5 8">DSM 44075</strain>
    </source>
</reference>
<dbReference type="InterPro" id="IPR015286">
    <property type="entry name" value="Porin_fam_mycobact-type"/>
</dbReference>
<evidence type="ECO:0000313" key="4">
    <source>
        <dbReference type="EMBL" id="KKE99536.1"/>
    </source>
</evidence>
<evidence type="ECO:0000313" key="6">
    <source>
        <dbReference type="EMBL" id="TDL11531.1"/>
    </source>
</evidence>
<keyword evidence="1 3" id="KW-0732">Signal</keyword>
<dbReference type="EMBL" id="LAUZ02000098">
    <property type="protein sequence ID" value="KKE99536.1"/>
    <property type="molecule type" value="Genomic_DNA"/>
</dbReference>
<dbReference type="SUPFAM" id="SSF56959">
    <property type="entry name" value="Leukocidin-like"/>
    <property type="match status" value="1"/>
</dbReference>
<keyword evidence="7" id="KW-1185">Reference proteome</keyword>
<dbReference type="InterPro" id="IPR036435">
    <property type="entry name" value="Leukocidin/porin_MspA_sf"/>
</dbReference>
<dbReference type="Proteomes" id="UP000034150">
    <property type="component" value="Unassembled WGS sequence"/>
</dbReference>
<evidence type="ECO:0000256" key="3">
    <source>
        <dbReference type="SAM" id="SignalP"/>
    </source>
</evidence>
<dbReference type="AlphaFoldDB" id="A0A0J6W644"/>
<proteinExistence type="predicted"/>
<dbReference type="Proteomes" id="UP000036313">
    <property type="component" value="Unassembled WGS sequence"/>
</dbReference>
<feature type="compositionally biased region" description="Pro residues" evidence="2">
    <location>
        <begin position="29"/>
        <end position="50"/>
    </location>
</feature>
<reference evidence="4 7" key="2">
    <citation type="submission" date="2015-04" db="EMBL/GenBank/DDBJ databases">
        <title>Genome sequence of Mycobacterium obuense UC1.</title>
        <authorList>
            <person name="Greninger A.L."/>
            <person name="Cunningham G."/>
            <person name="Chiu C.Y."/>
            <person name="Miller S."/>
        </authorList>
    </citation>
    <scope>NUCLEOTIDE SEQUENCE [LARGE SCALE GENOMIC DNA]</scope>
    <source>
        <strain evidence="4 7">UC1</strain>
    </source>
</reference>
<dbReference type="PATRIC" id="fig|1807.13.peg.5322"/>
<reference evidence="6 9" key="3">
    <citation type="submission" date="2019-01" db="EMBL/GenBank/DDBJ databases">
        <title>High-quality-draft genome sequences of five non-tuberculosis mycobacteriaceae isolated from a nosocomial environment.</title>
        <authorList>
            <person name="Tiago I."/>
            <person name="Alarico S."/>
            <person name="Pereira S.G."/>
            <person name="Coelho C."/>
            <person name="Maranha A."/>
            <person name="Empadinhas N."/>
        </authorList>
    </citation>
    <scope>NUCLEOTIDE SEQUENCE [LARGE SCALE GENOMIC DNA]</scope>
    <source>
        <strain evidence="6 9">22DIII</strain>
    </source>
</reference>
<feature type="chain" id="PRO_5041793632" evidence="3">
    <location>
        <begin position="20"/>
        <end position="234"/>
    </location>
</feature>
<protein>
    <submittedName>
        <fullName evidence="4 5">MspA</fullName>
    </submittedName>
</protein>
<dbReference type="EMBL" id="JYNU01000011">
    <property type="protein sequence ID" value="KMO77072.1"/>
    <property type="molecule type" value="Genomic_DNA"/>
</dbReference>
<dbReference type="Gene3D" id="2.60.40.1650">
    <property type="entry name" value="Porin MspA (Ig-like beta-sandwich domain)"/>
    <property type="match status" value="2"/>
</dbReference>
<dbReference type="Proteomes" id="UP000294952">
    <property type="component" value="Unassembled WGS sequence"/>
</dbReference>
<evidence type="ECO:0000313" key="7">
    <source>
        <dbReference type="Proteomes" id="UP000034150"/>
    </source>
</evidence>